<dbReference type="Pfam" id="PF13377">
    <property type="entry name" value="Peripla_BP_3"/>
    <property type="match status" value="1"/>
</dbReference>
<proteinExistence type="predicted"/>
<dbReference type="CDD" id="cd06267">
    <property type="entry name" value="PBP1_LacI_sugar_binding-like"/>
    <property type="match status" value="1"/>
</dbReference>
<dbReference type="GO" id="GO:0003700">
    <property type="term" value="F:DNA-binding transcription factor activity"/>
    <property type="evidence" value="ECO:0007669"/>
    <property type="project" value="TreeGrafter"/>
</dbReference>
<keyword evidence="3" id="KW-0804">Transcription</keyword>
<accession>A0A856I0M4</accession>
<dbReference type="Gene3D" id="3.40.50.2300">
    <property type="match status" value="2"/>
</dbReference>
<keyword evidence="6" id="KW-1185">Reference proteome</keyword>
<evidence type="ECO:0000313" key="5">
    <source>
        <dbReference type="EMBL" id="QCI59634.2"/>
    </source>
</evidence>
<dbReference type="CDD" id="cd01392">
    <property type="entry name" value="HTH_LacI"/>
    <property type="match status" value="1"/>
</dbReference>
<dbReference type="Gene3D" id="1.10.260.40">
    <property type="entry name" value="lambda repressor-like DNA-binding domains"/>
    <property type="match status" value="1"/>
</dbReference>
<dbReference type="KEGG" id="obj:EIO64_10700"/>
<dbReference type="InterPro" id="IPR028082">
    <property type="entry name" value="Peripla_BP_I"/>
</dbReference>
<keyword evidence="1" id="KW-0805">Transcription regulation</keyword>
<keyword evidence="2" id="KW-0238">DNA-binding</keyword>
<organism evidence="5 6">
    <name type="scientific">Dysosmobacter welbionis</name>
    <dbReference type="NCBI Taxonomy" id="2093857"/>
    <lineage>
        <taxon>Bacteria</taxon>
        <taxon>Bacillati</taxon>
        <taxon>Bacillota</taxon>
        <taxon>Clostridia</taxon>
        <taxon>Eubacteriales</taxon>
        <taxon>Oscillospiraceae</taxon>
        <taxon>Dysosmobacter</taxon>
    </lineage>
</organism>
<dbReference type="RefSeq" id="WP_036628089.1">
    <property type="nucleotide sequence ID" value="NZ_CAUWCU010000007.1"/>
</dbReference>
<name>A0A856I0M4_9FIRM</name>
<evidence type="ECO:0000256" key="2">
    <source>
        <dbReference type="ARBA" id="ARBA00023125"/>
    </source>
</evidence>
<gene>
    <name evidence="5" type="ORF">EIO64_10700</name>
</gene>
<dbReference type="GeneID" id="89520528"/>
<sequence>MNPTIYDVSRLSGVSIATVSRAFSNPERVREDTRRKVFEAAEVLHYSPNAIARAMARQRTDKIAFLICKEGATILDEFYAGICTGIMRETNRSDFELVISTAADWDTASNTSKNKQVEGVILGGNARPDMIAELQNRDLAVVLVNNRIQGLDIPCVVSDEYGGVRQALEHLIGRGHRNIAMLAGRFSPYILGERYRAFLEVTQAHGLPADTRHIKLCDPTVESAAEACLELLSRQDRPTAIFGGNDVMAAGAMKAALRLGLRVPEDLAVTGLDDSSACGMLEPELTSVHIDCRRMGELSVARLQALLAGETDVPQVTVVPTELRVRGSS</sequence>
<reference evidence="6" key="1">
    <citation type="submission" date="2018-12" db="EMBL/GenBank/DDBJ databases">
        <title>Dusodibacter welbiota gen. nov., sp. nov., isolated from human faeces and emended description of the Oscillibacter genus.</title>
        <authorList>
            <person name="Le Roy T."/>
            <person name="Van der Smissen P."/>
            <person name="Delzenne N."/>
            <person name="Muccioli G."/>
            <person name="Collet J.F."/>
            <person name="Cani P.D."/>
        </authorList>
    </citation>
    <scope>NUCLEOTIDE SEQUENCE [LARGE SCALE GENOMIC DNA]</scope>
    <source>
        <strain evidence="6">J115</strain>
    </source>
</reference>
<feature type="domain" description="HTH lacI-type" evidence="4">
    <location>
        <begin position="3"/>
        <end position="57"/>
    </location>
</feature>
<dbReference type="AlphaFoldDB" id="A0A856I0M4"/>
<evidence type="ECO:0000313" key="6">
    <source>
        <dbReference type="Proteomes" id="UP000298642"/>
    </source>
</evidence>
<evidence type="ECO:0000256" key="1">
    <source>
        <dbReference type="ARBA" id="ARBA00023015"/>
    </source>
</evidence>
<evidence type="ECO:0000259" key="4">
    <source>
        <dbReference type="PROSITE" id="PS50932"/>
    </source>
</evidence>
<dbReference type="PANTHER" id="PTHR30146:SF109">
    <property type="entry name" value="HTH-TYPE TRANSCRIPTIONAL REGULATOR GALS"/>
    <property type="match status" value="1"/>
</dbReference>
<dbReference type="SMART" id="SM00354">
    <property type="entry name" value="HTH_LACI"/>
    <property type="match status" value="1"/>
</dbReference>
<dbReference type="GO" id="GO:0000976">
    <property type="term" value="F:transcription cis-regulatory region binding"/>
    <property type="evidence" value="ECO:0007669"/>
    <property type="project" value="TreeGrafter"/>
</dbReference>
<dbReference type="InterPro" id="IPR046335">
    <property type="entry name" value="LacI/GalR-like_sensor"/>
</dbReference>
<protein>
    <submittedName>
        <fullName evidence="5">LacI family transcriptional regulator</fullName>
    </submittedName>
</protein>
<dbReference type="PANTHER" id="PTHR30146">
    <property type="entry name" value="LACI-RELATED TRANSCRIPTIONAL REPRESSOR"/>
    <property type="match status" value="1"/>
</dbReference>
<dbReference type="SUPFAM" id="SSF47413">
    <property type="entry name" value="lambda repressor-like DNA-binding domains"/>
    <property type="match status" value="1"/>
</dbReference>
<dbReference type="Proteomes" id="UP000298642">
    <property type="component" value="Chromosome"/>
</dbReference>
<dbReference type="PROSITE" id="PS50932">
    <property type="entry name" value="HTH_LACI_2"/>
    <property type="match status" value="1"/>
</dbReference>
<dbReference type="EMBL" id="CP034413">
    <property type="protein sequence ID" value="QCI59634.2"/>
    <property type="molecule type" value="Genomic_DNA"/>
</dbReference>
<dbReference type="Pfam" id="PF00356">
    <property type="entry name" value="LacI"/>
    <property type="match status" value="1"/>
</dbReference>
<evidence type="ECO:0000256" key="3">
    <source>
        <dbReference type="ARBA" id="ARBA00023163"/>
    </source>
</evidence>
<dbReference type="SUPFAM" id="SSF53822">
    <property type="entry name" value="Periplasmic binding protein-like I"/>
    <property type="match status" value="1"/>
</dbReference>
<dbReference type="InterPro" id="IPR010982">
    <property type="entry name" value="Lambda_DNA-bd_dom_sf"/>
</dbReference>
<dbReference type="InterPro" id="IPR000843">
    <property type="entry name" value="HTH_LacI"/>
</dbReference>